<keyword evidence="1" id="KW-0249">Electron transport</keyword>
<dbReference type="Pfam" id="PF05768">
    <property type="entry name" value="Glrx-like"/>
    <property type="match status" value="1"/>
</dbReference>
<evidence type="ECO:0000256" key="1">
    <source>
        <dbReference type="RuleBase" id="RU363082"/>
    </source>
</evidence>
<accession>A0A9N9PN93</accession>
<evidence type="ECO:0000313" key="3">
    <source>
        <dbReference type="Proteomes" id="UP000696280"/>
    </source>
</evidence>
<dbReference type="SUPFAM" id="SSF52833">
    <property type="entry name" value="Thioredoxin-like"/>
    <property type="match status" value="1"/>
</dbReference>
<keyword evidence="3" id="KW-1185">Reference proteome</keyword>
<protein>
    <recommendedName>
        <fullName evidence="1">Glutaredoxin-like protein</fullName>
    </recommendedName>
</protein>
<dbReference type="InterPro" id="IPR008554">
    <property type="entry name" value="Glutaredoxin-like"/>
</dbReference>
<evidence type="ECO:0000313" key="2">
    <source>
        <dbReference type="EMBL" id="CAG8953226.1"/>
    </source>
</evidence>
<dbReference type="PANTHER" id="PTHR33558">
    <property type="entry name" value="GLUTAREDOXIN-LIKE PROTEIN C5ORF63 HOMOLOG"/>
    <property type="match status" value="1"/>
</dbReference>
<dbReference type="Proteomes" id="UP000696280">
    <property type="component" value="Unassembled WGS sequence"/>
</dbReference>
<dbReference type="AlphaFoldDB" id="A0A9N9PN93"/>
<dbReference type="Gene3D" id="3.40.30.10">
    <property type="entry name" value="Glutaredoxin"/>
    <property type="match status" value="1"/>
</dbReference>
<keyword evidence="1" id="KW-0813">Transport</keyword>
<organism evidence="2 3">
    <name type="scientific">Hymenoscyphus fraxineus</name>
    <dbReference type="NCBI Taxonomy" id="746836"/>
    <lineage>
        <taxon>Eukaryota</taxon>
        <taxon>Fungi</taxon>
        <taxon>Dikarya</taxon>
        <taxon>Ascomycota</taxon>
        <taxon>Pezizomycotina</taxon>
        <taxon>Leotiomycetes</taxon>
        <taxon>Helotiales</taxon>
        <taxon>Helotiaceae</taxon>
        <taxon>Hymenoscyphus</taxon>
    </lineage>
</organism>
<dbReference type="OrthoDB" id="429967at2759"/>
<comment type="caution">
    <text evidence="2">The sequence shown here is derived from an EMBL/GenBank/DDBJ whole genome shotgun (WGS) entry which is preliminary data.</text>
</comment>
<dbReference type="PANTHER" id="PTHR33558:SF1">
    <property type="entry name" value="GLUTAREDOXIN-LIKE PROTEIN C5ORF63 HOMOLOG"/>
    <property type="match status" value="1"/>
</dbReference>
<dbReference type="EMBL" id="CAJVRL010000049">
    <property type="protein sequence ID" value="CAG8953226.1"/>
    <property type="molecule type" value="Genomic_DNA"/>
</dbReference>
<gene>
    <name evidence="2" type="ORF">HYFRA_00003428</name>
</gene>
<dbReference type="InterPro" id="IPR052565">
    <property type="entry name" value="Glutaredoxin-like_YDR286C"/>
</dbReference>
<comment type="similarity">
    <text evidence="1">Belongs to the glutaredoxin family.</text>
</comment>
<sequence>MFPTTRLLQHACKITLFTRQNCSLCVNAKQTLSDVWDKRHFNYTEIDVMAPEGKKWKDLYEFDTPVIHVSSSKLEEEPSLSSQALKLMHRFTAEQVVEKMDAAEQIGKHKSPPEL</sequence>
<reference evidence="2" key="1">
    <citation type="submission" date="2021-07" db="EMBL/GenBank/DDBJ databases">
        <authorList>
            <person name="Durling M."/>
        </authorList>
    </citation>
    <scope>NUCLEOTIDE SEQUENCE</scope>
</reference>
<name>A0A9N9PN93_9HELO</name>
<proteinExistence type="inferred from homology"/>
<dbReference type="InterPro" id="IPR036249">
    <property type="entry name" value="Thioredoxin-like_sf"/>
</dbReference>